<gene>
    <name evidence="2" type="ORF">BHF68_03845</name>
</gene>
<dbReference type="SUPFAM" id="SSF100950">
    <property type="entry name" value="NagB/RpiA/CoA transferase-like"/>
    <property type="match status" value="1"/>
</dbReference>
<comment type="caution">
    <text evidence="2">The sequence shown here is derived from an EMBL/GenBank/DDBJ whole genome shotgun (WGS) entry which is preliminary data.</text>
</comment>
<dbReference type="PANTHER" id="PTHR43682:SF1">
    <property type="entry name" value="LACTATE UTILIZATION PROTEIN C"/>
    <property type="match status" value="1"/>
</dbReference>
<dbReference type="PANTHER" id="PTHR43682">
    <property type="entry name" value="LACTATE UTILIZATION PROTEIN C"/>
    <property type="match status" value="1"/>
</dbReference>
<keyword evidence="3" id="KW-1185">Reference proteome</keyword>
<dbReference type="InterPro" id="IPR003741">
    <property type="entry name" value="LUD_dom"/>
</dbReference>
<feature type="domain" description="LUD" evidence="1">
    <location>
        <begin position="69"/>
        <end position="233"/>
    </location>
</feature>
<organism evidence="2 3">
    <name type="scientific">Desulfuribacillus alkaliarsenatis</name>
    <dbReference type="NCBI Taxonomy" id="766136"/>
    <lineage>
        <taxon>Bacteria</taxon>
        <taxon>Bacillati</taxon>
        <taxon>Bacillota</taxon>
        <taxon>Desulfuribacillia</taxon>
        <taxon>Desulfuribacillales</taxon>
        <taxon>Desulfuribacillaceae</taxon>
        <taxon>Desulfuribacillus</taxon>
    </lineage>
</organism>
<accession>A0A1E5G2S9</accession>
<dbReference type="Proteomes" id="UP000094296">
    <property type="component" value="Unassembled WGS sequence"/>
</dbReference>
<protein>
    <recommendedName>
        <fullName evidence="1">LUD domain-containing protein</fullName>
    </recommendedName>
</protein>
<dbReference type="Pfam" id="PF02589">
    <property type="entry name" value="LUD_dom"/>
    <property type="match status" value="1"/>
</dbReference>
<dbReference type="AlphaFoldDB" id="A0A1E5G2S9"/>
<name>A0A1E5G2S9_9FIRM</name>
<dbReference type="Gene3D" id="3.40.50.10420">
    <property type="entry name" value="NagB/RpiA/CoA transferase-like"/>
    <property type="match status" value="1"/>
</dbReference>
<evidence type="ECO:0000313" key="2">
    <source>
        <dbReference type="EMBL" id="OEF97353.1"/>
    </source>
</evidence>
<dbReference type="OrthoDB" id="9794157at2"/>
<dbReference type="STRING" id="766136.BHF68_03845"/>
<evidence type="ECO:0000313" key="3">
    <source>
        <dbReference type="Proteomes" id="UP000094296"/>
    </source>
</evidence>
<dbReference type="InterPro" id="IPR037171">
    <property type="entry name" value="NagB/RpiA_transferase-like"/>
</dbReference>
<dbReference type="InterPro" id="IPR024185">
    <property type="entry name" value="FTHF_cligase-like_sf"/>
</dbReference>
<proteinExistence type="predicted"/>
<sequence>MKKGQILNRESFISNLSNILGREMPKEVVHPGLSSKPHLEIYKGYTQAQLAEEFHKNAQVNKAGSGGKIDSLIIEKKDLANTVAEKLVEHGTGPIIAWNDERFAEWGLNEVLKDAYVWTDKKGRENVDKALEASYGVCISDISLAETASYTVIDKLGKGRSSNFLPLNYVCIVPQSTIVPRLTQAMQKLHEMSKEGINPAAINFICGSSSSSDIELNKVWGVHGPIRLTYLIVSDL</sequence>
<evidence type="ECO:0000259" key="1">
    <source>
        <dbReference type="Pfam" id="PF02589"/>
    </source>
</evidence>
<dbReference type="EMBL" id="MIJE01000011">
    <property type="protein sequence ID" value="OEF97353.1"/>
    <property type="molecule type" value="Genomic_DNA"/>
</dbReference>
<dbReference type="RefSeq" id="WP_069642751.1">
    <property type="nucleotide sequence ID" value="NZ_MIJE01000011.1"/>
</dbReference>
<reference evidence="2 3" key="1">
    <citation type="submission" date="2016-09" db="EMBL/GenBank/DDBJ databases">
        <title>Draft genome sequence for the type strain of Desulfuribacillus alkaliarsenatis AHT28, an obligately anaerobic, sulfidogenic bacterium isolated from Russian soda lake sediments.</title>
        <authorList>
            <person name="Abin C.A."/>
            <person name="Hollibaugh J.T."/>
        </authorList>
    </citation>
    <scope>NUCLEOTIDE SEQUENCE [LARGE SCALE GENOMIC DNA]</scope>
    <source>
        <strain evidence="2 3">AHT28</strain>
    </source>
</reference>